<dbReference type="SUPFAM" id="SSF54909">
    <property type="entry name" value="Dimeric alpha+beta barrel"/>
    <property type="match status" value="1"/>
</dbReference>
<reference evidence="4" key="1">
    <citation type="submission" date="2016-07" db="EMBL/GenBank/DDBJ databases">
        <title>Nontailed viruses are major unrecognized killers of bacteria in the ocean.</title>
        <authorList>
            <person name="Kauffman K."/>
            <person name="Hussain F."/>
            <person name="Yang J."/>
            <person name="Arevalo P."/>
            <person name="Brown J."/>
            <person name="Cutler M."/>
            <person name="Kelly L."/>
            <person name="Polz M.F."/>
        </authorList>
    </citation>
    <scope>NUCLEOTIDE SEQUENCE [LARGE SCALE GENOMIC DNA]</scope>
    <source>
        <strain evidence="4">10N.261.45.A10</strain>
    </source>
</reference>
<protein>
    <recommendedName>
        <fullName evidence="2">YCII-related domain-containing protein</fullName>
    </recommendedName>
</protein>
<evidence type="ECO:0000313" key="3">
    <source>
        <dbReference type="EMBL" id="PMN92414.1"/>
    </source>
</evidence>
<dbReference type="RefSeq" id="WP_102390881.1">
    <property type="nucleotide sequence ID" value="NZ_MDAL01000018.1"/>
</dbReference>
<evidence type="ECO:0000256" key="1">
    <source>
        <dbReference type="ARBA" id="ARBA00007689"/>
    </source>
</evidence>
<evidence type="ECO:0000259" key="2">
    <source>
        <dbReference type="Pfam" id="PF03795"/>
    </source>
</evidence>
<dbReference type="Proteomes" id="UP000235387">
    <property type="component" value="Unassembled WGS sequence"/>
</dbReference>
<feature type="domain" description="YCII-related" evidence="2">
    <location>
        <begin position="1"/>
        <end position="75"/>
    </location>
</feature>
<proteinExistence type="inferred from homology"/>
<sequence>MRIVAIFTDKEGMKAHRAQYLQAHLDFLKIHGDEILIGGSLRDEHSGEQTGGMWVMEVDSYDRAHALIALDPYYAPARRGYILNAWGKAFDEPVVL</sequence>
<accession>A0A2N7LBN9</accession>
<dbReference type="EMBL" id="MDAL01000018">
    <property type="protein sequence ID" value="PMN92414.1"/>
    <property type="molecule type" value="Genomic_DNA"/>
</dbReference>
<evidence type="ECO:0000313" key="4">
    <source>
        <dbReference type="Proteomes" id="UP000235387"/>
    </source>
</evidence>
<dbReference type="InterPro" id="IPR011008">
    <property type="entry name" value="Dimeric_a/b-barrel"/>
</dbReference>
<dbReference type="AlphaFoldDB" id="A0A2N7LBN9"/>
<comment type="similarity">
    <text evidence="1">Belongs to the YciI family.</text>
</comment>
<dbReference type="Pfam" id="PF03795">
    <property type="entry name" value="YCII"/>
    <property type="match status" value="1"/>
</dbReference>
<gene>
    <name evidence="3" type="ORF">BCT23_15630</name>
</gene>
<dbReference type="Gene3D" id="3.30.70.1060">
    <property type="entry name" value="Dimeric alpha+beta barrel"/>
    <property type="match status" value="1"/>
</dbReference>
<name>A0A2N7LBN9_9GAMM</name>
<comment type="caution">
    <text evidence="3">The sequence shown here is derived from an EMBL/GenBank/DDBJ whole genome shotgun (WGS) entry which is preliminary data.</text>
</comment>
<organism evidence="3 4">
    <name type="scientific">Enterovibrio norvegicus</name>
    <dbReference type="NCBI Taxonomy" id="188144"/>
    <lineage>
        <taxon>Bacteria</taxon>
        <taxon>Pseudomonadati</taxon>
        <taxon>Pseudomonadota</taxon>
        <taxon>Gammaproteobacteria</taxon>
        <taxon>Vibrionales</taxon>
        <taxon>Vibrionaceae</taxon>
        <taxon>Enterovibrio</taxon>
    </lineage>
</organism>
<dbReference type="InterPro" id="IPR005545">
    <property type="entry name" value="YCII"/>
</dbReference>